<comment type="caution">
    <text evidence="1">The sequence shown here is derived from an EMBL/GenBank/DDBJ whole genome shotgun (WGS) entry which is preliminary data.</text>
</comment>
<reference evidence="1" key="1">
    <citation type="submission" date="2022-11" db="EMBL/GenBank/DDBJ databases">
        <title>Genome Resource of Sclerotinia nivalis Strain SnTB1, a Plant Pathogen Isolated from American Ginseng.</title>
        <authorList>
            <person name="Fan S."/>
        </authorList>
    </citation>
    <scope>NUCLEOTIDE SEQUENCE</scope>
    <source>
        <strain evidence="1">SnTB1</strain>
    </source>
</reference>
<dbReference type="AlphaFoldDB" id="A0A9X0AQS5"/>
<evidence type="ECO:0000313" key="2">
    <source>
        <dbReference type="Proteomes" id="UP001152300"/>
    </source>
</evidence>
<dbReference type="EMBL" id="JAPEIS010000004">
    <property type="protein sequence ID" value="KAJ8066804.1"/>
    <property type="molecule type" value="Genomic_DNA"/>
</dbReference>
<dbReference type="Proteomes" id="UP001152300">
    <property type="component" value="Unassembled WGS sequence"/>
</dbReference>
<organism evidence="1 2">
    <name type="scientific">Sclerotinia nivalis</name>
    <dbReference type="NCBI Taxonomy" id="352851"/>
    <lineage>
        <taxon>Eukaryota</taxon>
        <taxon>Fungi</taxon>
        <taxon>Dikarya</taxon>
        <taxon>Ascomycota</taxon>
        <taxon>Pezizomycotina</taxon>
        <taxon>Leotiomycetes</taxon>
        <taxon>Helotiales</taxon>
        <taxon>Sclerotiniaceae</taxon>
        <taxon>Sclerotinia</taxon>
    </lineage>
</organism>
<keyword evidence="2" id="KW-1185">Reference proteome</keyword>
<proteinExistence type="predicted"/>
<accession>A0A9X0AQS5</accession>
<protein>
    <submittedName>
        <fullName evidence="1">Uncharacterized protein</fullName>
    </submittedName>
</protein>
<evidence type="ECO:0000313" key="1">
    <source>
        <dbReference type="EMBL" id="KAJ8066804.1"/>
    </source>
</evidence>
<gene>
    <name evidence="1" type="ORF">OCU04_004191</name>
</gene>
<sequence length="67" mass="7826">MMTMKITNCINSGRIVYIPEDEGTILLGVVHRTDFEAEVLYMEEIRIDDLLKNVRNGRRKVVLFAER</sequence>
<name>A0A9X0AQS5_9HELO</name>